<proteinExistence type="predicted"/>
<keyword evidence="1" id="KW-0472">Membrane</keyword>
<name>A0A7X4YN53_9BACL</name>
<feature type="transmembrane region" description="Helical" evidence="1">
    <location>
        <begin position="340"/>
        <end position="358"/>
    </location>
</feature>
<keyword evidence="1" id="KW-0812">Transmembrane</keyword>
<evidence type="ECO:0000313" key="3">
    <source>
        <dbReference type="Proteomes" id="UP000558113"/>
    </source>
</evidence>
<protein>
    <submittedName>
        <fullName evidence="2">GerAB/ArcD/ProY family transporter</fullName>
    </submittedName>
</protein>
<feature type="transmembrane region" description="Helical" evidence="1">
    <location>
        <begin position="308"/>
        <end position="328"/>
    </location>
</feature>
<sequence length="367" mass="41547">MSRYFFYLMCVSMLIHTILFIPRVLIDERFDGAIPSLFIGPVIGCVLMVVFTRSMQQFKGKGLPEIAAMFLPKAAAVPLMLVFGLVTMTSGCLIWIHCAFIMSKYLNPDMAIYVLLSLFVIVTCFGALQSTKTVLFSLEIILILSVPLLLTLLVHSIFSENMNYDAVKAMIDYSWIMPSWKSVSASSYTFAGYIGLAVFNREFKDGKPIRFLWLIPFLGLGLMLASFFIPIGYLGTAGIDDYIYTWVSTIDAIRMKYVFIERVISVYLLILLMMTYVFTMITWHLGSQVIGSCFRSYDPQTAAWRSKLPSLVICVVIGIGTVLAGSRINEIMLFQAVSSWMIFHLPFDAAFVMIVFIWSKSKRRIQQ</sequence>
<dbReference type="AlphaFoldDB" id="A0A7X4YN53"/>
<feature type="transmembrane region" description="Helical" evidence="1">
    <location>
        <begin position="74"/>
        <end position="98"/>
    </location>
</feature>
<accession>A0A7X4YN53</accession>
<dbReference type="OrthoDB" id="2930450at2"/>
<dbReference type="GO" id="GO:0016020">
    <property type="term" value="C:membrane"/>
    <property type="evidence" value="ECO:0007669"/>
    <property type="project" value="InterPro"/>
</dbReference>
<keyword evidence="1" id="KW-1133">Transmembrane helix</keyword>
<feature type="transmembrane region" description="Helical" evidence="1">
    <location>
        <begin position="110"/>
        <end position="128"/>
    </location>
</feature>
<dbReference type="InterPro" id="IPR004761">
    <property type="entry name" value="Spore_GerAB"/>
</dbReference>
<dbReference type="Pfam" id="PF03845">
    <property type="entry name" value="Spore_permease"/>
    <property type="match status" value="1"/>
</dbReference>
<feature type="transmembrane region" description="Helical" evidence="1">
    <location>
        <begin position="178"/>
        <end position="199"/>
    </location>
</feature>
<organism evidence="2 3">
    <name type="scientific">Paenibacillus sacheonensis</name>
    <dbReference type="NCBI Taxonomy" id="742054"/>
    <lineage>
        <taxon>Bacteria</taxon>
        <taxon>Bacillati</taxon>
        <taxon>Bacillota</taxon>
        <taxon>Bacilli</taxon>
        <taxon>Bacillales</taxon>
        <taxon>Paenibacillaceae</taxon>
        <taxon>Paenibacillus</taxon>
    </lineage>
</organism>
<feature type="transmembrane region" description="Helical" evidence="1">
    <location>
        <begin position="140"/>
        <end position="158"/>
    </location>
</feature>
<feature type="transmembrane region" description="Helical" evidence="1">
    <location>
        <begin position="32"/>
        <end position="53"/>
    </location>
</feature>
<dbReference type="GO" id="GO:0009847">
    <property type="term" value="P:spore germination"/>
    <property type="evidence" value="ECO:0007669"/>
    <property type="project" value="InterPro"/>
</dbReference>
<comment type="caution">
    <text evidence="2">The sequence shown here is derived from an EMBL/GenBank/DDBJ whole genome shotgun (WGS) entry which is preliminary data.</text>
</comment>
<feature type="transmembrane region" description="Helical" evidence="1">
    <location>
        <begin position="211"/>
        <end position="234"/>
    </location>
</feature>
<feature type="transmembrane region" description="Helical" evidence="1">
    <location>
        <begin position="5"/>
        <end position="26"/>
    </location>
</feature>
<dbReference type="RefSeq" id="WP_161697167.1">
    <property type="nucleotide sequence ID" value="NZ_JAAAMU010000004.1"/>
</dbReference>
<dbReference type="EMBL" id="JAAAMU010000004">
    <property type="protein sequence ID" value="NBC69402.1"/>
    <property type="molecule type" value="Genomic_DNA"/>
</dbReference>
<dbReference type="Proteomes" id="UP000558113">
    <property type="component" value="Unassembled WGS sequence"/>
</dbReference>
<reference evidence="2 3" key="1">
    <citation type="submission" date="2020-01" db="EMBL/GenBank/DDBJ databases">
        <title>Paenibacillus soybeanensis sp. nov. isolated from the nodules of soybean (Glycine max(L.) Merr).</title>
        <authorList>
            <person name="Wang H."/>
        </authorList>
    </citation>
    <scope>NUCLEOTIDE SEQUENCE [LARGE SCALE GENOMIC DNA]</scope>
    <source>
        <strain evidence="2 3">DSM 23054</strain>
    </source>
</reference>
<evidence type="ECO:0000313" key="2">
    <source>
        <dbReference type="EMBL" id="NBC69402.1"/>
    </source>
</evidence>
<gene>
    <name evidence="2" type="ORF">GT003_10400</name>
</gene>
<feature type="transmembrane region" description="Helical" evidence="1">
    <location>
        <begin position="264"/>
        <end position="287"/>
    </location>
</feature>
<evidence type="ECO:0000256" key="1">
    <source>
        <dbReference type="SAM" id="Phobius"/>
    </source>
</evidence>
<keyword evidence="3" id="KW-1185">Reference proteome</keyword>